<evidence type="ECO:0000313" key="13">
    <source>
        <dbReference type="Proteomes" id="UP000037751"/>
    </source>
</evidence>
<comment type="function">
    <text evidence="9">Binds specifically to the 3'-terminal U-tract of U6 snRNA.</text>
</comment>
<dbReference type="EMBL" id="LGAV01000004">
    <property type="protein sequence ID" value="KOS14056.1"/>
    <property type="molecule type" value="Genomic_DNA"/>
</dbReference>
<dbReference type="Pfam" id="PF01423">
    <property type="entry name" value="LSM"/>
    <property type="match status" value="1"/>
</dbReference>
<dbReference type="GO" id="GO:0003723">
    <property type="term" value="F:RNA binding"/>
    <property type="evidence" value="ECO:0007669"/>
    <property type="project" value="UniProtKB-KW"/>
</dbReference>
<evidence type="ECO:0000256" key="5">
    <source>
        <dbReference type="ARBA" id="ARBA00022884"/>
    </source>
</evidence>
<dbReference type="SMART" id="SM00651">
    <property type="entry name" value="Sm"/>
    <property type="match status" value="1"/>
</dbReference>
<comment type="similarity">
    <text evidence="2 9">Belongs to the snRNP Sm proteins family.</text>
</comment>
<evidence type="ECO:0000256" key="4">
    <source>
        <dbReference type="ARBA" id="ARBA00022728"/>
    </source>
</evidence>
<evidence type="ECO:0000256" key="8">
    <source>
        <dbReference type="ARBA" id="ARBA00023274"/>
    </source>
</evidence>
<dbReference type="Proteomes" id="UP000037751">
    <property type="component" value="Unassembled WGS sequence"/>
</dbReference>
<gene>
    <name evidence="9" type="primary">LSM4</name>
    <name evidence="12" type="ORF">Malapachy_4152</name>
</gene>
<dbReference type="InterPro" id="IPR027141">
    <property type="entry name" value="LSm4/Sm_D1/D3"/>
</dbReference>
<sequence length="121" mass="14099">MWKEVYLYVQLVELKNSETFNGHLVACDNYMNITLRDVYQTSPQSGEQFWKMPEVYIKGSTIKYCRVADDLIDAVRESEEQARKQRQQAANNQRGHGRGGRGQRHGHHHRGEHAHGHRVRA</sequence>
<evidence type="ECO:0000256" key="9">
    <source>
        <dbReference type="RuleBase" id="RU365049"/>
    </source>
</evidence>
<dbReference type="PROSITE" id="PS52002">
    <property type="entry name" value="SM"/>
    <property type="match status" value="1"/>
</dbReference>
<dbReference type="VEuPathDB" id="FungiDB:Malapachy_4152"/>
<dbReference type="InterPro" id="IPR047575">
    <property type="entry name" value="Sm"/>
</dbReference>
<accession>A0A0M8MK24</accession>
<dbReference type="GO" id="GO:0097525">
    <property type="term" value="C:spliceosomal snRNP complex"/>
    <property type="evidence" value="ECO:0007669"/>
    <property type="project" value="UniProtKB-ARBA"/>
</dbReference>
<comment type="subcellular location">
    <subcellularLocation>
        <location evidence="1 9">Nucleus</location>
    </subcellularLocation>
</comment>
<dbReference type="Gene3D" id="2.30.30.100">
    <property type="match status" value="1"/>
</dbReference>
<proteinExistence type="inferred from homology"/>
<keyword evidence="7 9" id="KW-0539">Nucleus</keyword>
<dbReference type="PANTHER" id="PTHR23338">
    <property type="entry name" value="SMALL NUCLEAR RIBONUCLEOPROTEIN SM"/>
    <property type="match status" value="1"/>
</dbReference>
<dbReference type="InterPro" id="IPR010920">
    <property type="entry name" value="LSM_dom_sf"/>
</dbReference>
<keyword evidence="4 9" id="KW-0747">Spliceosome</keyword>
<evidence type="ECO:0000313" key="12">
    <source>
        <dbReference type="EMBL" id="KOS14056.1"/>
    </source>
</evidence>
<evidence type="ECO:0000256" key="7">
    <source>
        <dbReference type="ARBA" id="ARBA00023242"/>
    </source>
</evidence>
<dbReference type="GO" id="GO:0000956">
    <property type="term" value="P:nuclear-transcribed mRNA catabolic process"/>
    <property type="evidence" value="ECO:0007669"/>
    <property type="project" value="UniProtKB-UniRule"/>
</dbReference>
<comment type="caution">
    <text evidence="12">The sequence shown here is derived from an EMBL/GenBank/DDBJ whole genome shotgun (WGS) entry which is preliminary data.</text>
</comment>
<evidence type="ECO:0000256" key="1">
    <source>
        <dbReference type="ARBA" id="ARBA00004123"/>
    </source>
</evidence>
<evidence type="ECO:0000256" key="6">
    <source>
        <dbReference type="ARBA" id="ARBA00023187"/>
    </source>
</evidence>
<evidence type="ECO:0000256" key="10">
    <source>
        <dbReference type="SAM" id="MobiDB-lite"/>
    </source>
</evidence>
<dbReference type="OrthoDB" id="747253at2759"/>
<dbReference type="InterPro" id="IPR034101">
    <property type="entry name" value="Lsm4"/>
</dbReference>
<keyword evidence="6 9" id="KW-0508">mRNA splicing</keyword>
<keyword evidence="13" id="KW-1185">Reference proteome</keyword>
<evidence type="ECO:0000259" key="11">
    <source>
        <dbReference type="PROSITE" id="PS52002"/>
    </source>
</evidence>
<dbReference type="STRING" id="77020.A0A0M8MK24"/>
<name>A0A0M8MK24_9BASI</name>
<keyword evidence="5 9" id="KW-0694">RNA-binding</keyword>
<keyword evidence="8 9" id="KW-0687">Ribonucleoprotein</keyword>
<feature type="compositionally biased region" description="Basic residues" evidence="10">
    <location>
        <begin position="95"/>
        <end position="121"/>
    </location>
</feature>
<evidence type="ECO:0000256" key="3">
    <source>
        <dbReference type="ARBA" id="ARBA00022664"/>
    </source>
</evidence>
<dbReference type="CDD" id="cd01723">
    <property type="entry name" value="LSm4"/>
    <property type="match status" value="1"/>
</dbReference>
<keyword evidence="3 9" id="KW-0507">mRNA processing</keyword>
<reference evidence="12 13" key="1">
    <citation type="submission" date="2015-07" db="EMBL/GenBank/DDBJ databases">
        <title>Draft Genome Sequence of Malassezia furfur CBS1878 and Malassezia pachydermatis CBS1879.</title>
        <authorList>
            <person name="Triana S."/>
            <person name="Ohm R."/>
            <person name="Gonzalez A."/>
            <person name="DeCock H."/>
            <person name="Restrepo S."/>
            <person name="Celis A."/>
        </authorList>
    </citation>
    <scope>NUCLEOTIDE SEQUENCE [LARGE SCALE GENOMIC DNA]</scope>
    <source>
        <strain evidence="12 13">CBS 1879</strain>
    </source>
</reference>
<feature type="domain" description="Sm" evidence="11">
    <location>
        <begin position="1"/>
        <end position="71"/>
    </location>
</feature>
<dbReference type="RefSeq" id="XP_017991688.1">
    <property type="nucleotide sequence ID" value="XM_018138607.1"/>
</dbReference>
<dbReference type="InterPro" id="IPR001163">
    <property type="entry name" value="Sm_dom_euk/arc"/>
</dbReference>
<evidence type="ECO:0000256" key="2">
    <source>
        <dbReference type="ARBA" id="ARBA00006850"/>
    </source>
</evidence>
<dbReference type="GeneID" id="28730483"/>
<dbReference type="GO" id="GO:0005681">
    <property type="term" value="C:spliceosomal complex"/>
    <property type="evidence" value="ECO:0007669"/>
    <property type="project" value="UniProtKB-UniRule"/>
</dbReference>
<organism evidence="12 13">
    <name type="scientific">Malassezia pachydermatis</name>
    <dbReference type="NCBI Taxonomy" id="77020"/>
    <lineage>
        <taxon>Eukaryota</taxon>
        <taxon>Fungi</taxon>
        <taxon>Dikarya</taxon>
        <taxon>Basidiomycota</taxon>
        <taxon>Ustilaginomycotina</taxon>
        <taxon>Malasseziomycetes</taxon>
        <taxon>Malasseziales</taxon>
        <taxon>Malasseziaceae</taxon>
        <taxon>Malassezia</taxon>
    </lineage>
</organism>
<comment type="subunit">
    <text evidence="9">LSm subunits form a heteromer with a doughnut shape.</text>
</comment>
<dbReference type="SUPFAM" id="SSF50182">
    <property type="entry name" value="Sm-like ribonucleoproteins"/>
    <property type="match status" value="1"/>
</dbReference>
<dbReference type="GO" id="GO:0000398">
    <property type="term" value="P:mRNA splicing, via spliceosome"/>
    <property type="evidence" value="ECO:0007669"/>
    <property type="project" value="InterPro"/>
</dbReference>
<protein>
    <recommendedName>
        <fullName evidence="9">LSM complex subunit LSM4</fullName>
    </recommendedName>
</protein>
<feature type="region of interest" description="Disordered" evidence="10">
    <location>
        <begin position="78"/>
        <end position="121"/>
    </location>
</feature>
<dbReference type="AlphaFoldDB" id="A0A0M8MK24"/>